<dbReference type="PANTHER" id="PTHR20766:SF7">
    <property type="entry name" value="SOLUTE CARRIER FAMILY 43 (AMINO ACID SYSTEM L TRANSPORTER), MEMBER 1A"/>
    <property type="match status" value="1"/>
</dbReference>
<sequence>MFGALSSTVMSLMIGSYASSAVTFPGVKLIYDAGVSFQVIMWVWGGLAASVFFNCFFNWPKKASLHLMRYRSFPPLCVLSIFLWSLITMGMSQLRIIFFMGPMNKMLEFMVTHGEEHPSEELVIEAKEKVSFYSSIFGTLQLLCLVTCPLIGYIMDWKMKECEEEKVAPQTQNTNRPVGPRETAKSRE</sequence>
<feature type="transmembrane region" description="Helical" evidence="8">
    <location>
        <begin position="36"/>
        <end position="57"/>
    </location>
</feature>
<keyword evidence="4 8" id="KW-1133">Transmembrane helix</keyword>
<name>A0AAJ8B969_LATCA</name>
<keyword evidence="2" id="KW-1003">Cell membrane</keyword>
<feature type="transmembrane region" description="Helical" evidence="8">
    <location>
        <begin position="78"/>
        <end position="100"/>
    </location>
</feature>
<keyword evidence="3 8" id="KW-0812">Transmembrane</keyword>
<evidence type="ECO:0000256" key="1">
    <source>
        <dbReference type="ARBA" id="ARBA00004651"/>
    </source>
</evidence>
<feature type="transmembrane region" description="Helical" evidence="8">
    <location>
        <begin position="132"/>
        <end position="154"/>
    </location>
</feature>
<evidence type="ECO:0000256" key="6">
    <source>
        <dbReference type="ARBA" id="ARBA00023180"/>
    </source>
</evidence>
<proteinExistence type="predicted"/>
<keyword evidence="6" id="KW-0325">Glycoprotein</keyword>
<comment type="subcellular location">
    <subcellularLocation>
        <location evidence="1">Cell membrane</location>
        <topology evidence="1">Multi-pass membrane protein</topology>
    </subcellularLocation>
</comment>
<dbReference type="GO" id="GO:0015175">
    <property type="term" value="F:neutral L-amino acid transmembrane transporter activity"/>
    <property type="evidence" value="ECO:0007669"/>
    <property type="project" value="TreeGrafter"/>
</dbReference>
<evidence type="ECO:0000256" key="7">
    <source>
        <dbReference type="SAM" id="MobiDB-lite"/>
    </source>
</evidence>
<organism evidence="9 10">
    <name type="scientific">Lates calcarifer</name>
    <name type="common">Barramundi</name>
    <name type="synonym">Holocentrus calcarifer</name>
    <dbReference type="NCBI Taxonomy" id="8187"/>
    <lineage>
        <taxon>Eukaryota</taxon>
        <taxon>Metazoa</taxon>
        <taxon>Chordata</taxon>
        <taxon>Craniata</taxon>
        <taxon>Vertebrata</taxon>
        <taxon>Euteleostomi</taxon>
        <taxon>Actinopterygii</taxon>
        <taxon>Neopterygii</taxon>
        <taxon>Teleostei</taxon>
        <taxon>Neoteleostei</taxon>
        <taxon>Acanthomorphata</taxon>
        <taxon>Carangaria</taxon>
        <taxon>Carangaria incertae sedis</taxon>
        <taxon>Centropomidae</taxon>
        <taxon>Lates</taxon>
    </lineage>
</organism>
<reference evidence="10" key="1">
    <citation type="submission" date="2025-08" db="UniProtKB">
        <authorList>
            <consortium name="RefSeq"/>
        </authorList>
    </citation>
    <scope>IDENTIFICATION</scope>
    <source>
        <tissue evidence="10">Brain</tissue>
    </source>
</reference>
<evidence type="ECO:0000256" key="8">
    <source>
        <dbReference type="SAM" id="Phobius"/>
    </source>
</evidence>
<evidence type="ECO:0000256" key="5">
    <source>
        <dbReference type="ARBA" id="ARBA00023136"/>
    </source>
</evidence>
<evidence type="ECO:0000313" key="9">
    <source>
        <dbReference type="Proteomes" id="UP000694890"/>
    </source>
</evidence>
<dbReference type="AlphaFoldDB" id="A0AAJ8B969"/>
<keyword evidence="5 8" id="KW-0472">Membrane</keyword>
<feature type="region of interest" description="Disordered" evidence="7">
    <location>
        <begin position="165"/>
        <end position="188"/>
    </location>
</feature>
<dbReference type="KEGG" id="lcf:108885670"/>
<evidence type="ECO:0000256" key="3">
    <source>
        <dbReference type="ARBA" id="ARBA00022692"/>
    </source>
</evidence>
<evidence type="ECO:0000256" key="2">
    <source>
        <dbReference type="ARBA" id="ARBA00022475"/>
    </source>
</evidence>
<gene>
    <name evidence="10" type="primary">LOC108885670</name>
</gene>
<accession>A0AAJ8B969</accession>
<dbReference type="GO" id="GO:0005886">
    <property type="term" value="C:plasma membrane"/>
    <property type="evidence" value="ECO:0007669"/>
    <property type="project" value="UniProtKB-SubCell"/>
</dbReference>
<dbReference type="GO" id="GO:0015179">
    <property type="term" value="F:L-amino acid transmembrane transporter activity"/>
    <property type="evidence" value="ECO:0007669"/>
    <property type="project" value="TreeGrafter"/>
</dbReference>
<dbReference type="PANTHER" id="PTHR20766">
    <property type="entry name" value="LARGE NEUTRAL AMINO ACIDS TRANSPORTER SMALL SUBUNIT 4-LIKE ISOFORM X1"/>
    <property type="match status" value="1"/>
</dbReference>
<evidence type="ECO:0000313" key="10">
    <source>
        <dbReference type="RefSeq" id="XP_050928561.1"/>
    </source>
</evidence>
<dbReference type="Proteomes" id="UP000694890">
    <property type="component" value="Linkage group LG8"/>
</dbReference>
<dbReference type="GeneID" id="108885670"/>
<dbReference type="RefSeq" id="XP_050928561.1">
    <property type="nucleotide sequence ID" value="XM_051072604.1"/>
</dbReference>
<evidence type="ECO:0000256" key="4">
    <source>
        <dbReference type="ARBA" id="ARBA00022989"/>
    </source>
</evidence>
<protein>
    <submittedName>
        <fullName evidence="10">Large neutral amino acids transporter small subunit 3-like</fullName>
    </submittedName>
</protein>